<proteinExistence type="predicted"/>
<accession>A0A5S9MGA3</accession>
<reference evidence="1 2" key="1">
    <citation type="submission" date="2019-12" db="EMBL/GenBank/DDBJ databases">
        <title>Full genome sequence of a Bacillus safensis strain isolated from commercially available natto in Indonesia.</title>
        <authorList>
            <person name="Yoshida M."/>
            <person name="Uomi M."/>
            <person name="Waturangi D."/>
            <person name="Ekaputri J.J."/>
            <person name="Setiamarga D.H.E."/>
        </authorList>
    </citation>
    <scope>NUCLEOTIDE SEQUENCE [LARGE SCALE GENOMIC DNA]</scope>
    <source>
        <strain evidence="1 2">IDN1</strain>
    </source>
</reference>
<dbReference type="Proteomes" id="UP000464658">
    <property type="component" value="Chromosome"/>
</dbReference>
<gene>
    <name evidence="1" type="ORF">BsIDN1_42540</name>
</gene>
<dbReference type="InterPro" id="IPR035926">
    <property type="entry name" value="NusB-like_sf"/>
</dbReference>
<evidence type="ECO:0000313" key="1">
    <source>
        <dbReference type="EMBL" id="BBP90636.1"/>
    </source>
</evidence>
<name>A0A5S9MGA3_BACIA</name>
<protein>
    <submittedName>
        <fullName evidence="1">Uncharacterized protein</fullName>
    </submittedName>
</protein>
<dbReference type="AlphaFoldDB" id="A0A5S9MGA3"/>
<dbReference type="SUPFAM" id="SSF48013">
    <property type="entry name" value="NusB-like"/>
    <property type="match status" value="1"/>
</dbReference>
<dbReference type="EMBL" id="AP021906">
    <property type="protein sequence ID" value="BBP90636.1"/>
    <property type="molecule type" value="Genomic_DNA"/>
</dbReference>
<evidence type="ECO:0000313" key="2">
    <source>
        <dbReference type="Proteomes" id="UP000464658"/>
    </source>
</evidence>
<dbReference type="Gene3D" id="1.10.940.10">
    <property type="entry name" value="NusB-like"/>
    <property type="match status" value="1"/>
</dbReference>
<sequence>MKRRTAREKALQTLFQIDVSNIDPKEAITHALDEQESDPFFSRNWFSVCLNKRTSLMT</sequence>
<organism evidence="1 2">
    <name type="scientific">Bacillus safensis</name>
    <dbReference type="NCBI Taxonomy" id="561879"/>
    <lineage>
        <taxon>Bacteria</taxon>
        <taxon>Bacillati</taxon>
        <taxon>Bacillota</taxon>
        <taxon>Bacilli</taxon>
        <taxon>Bacillales</taxon>
        <taxon>Bacillaceae</taxon>
        <taxon>Bacillus</taxon>
    </lineage>
</organism>